<accession>A0A7S3E1Z4</accession>
<evidence type="ECO:0000313" key="2">
    <source>
        <dbReference type="EMBL" id="CAE0018195.1"/>
    </source>
</evidence>
<name>A0A7S3E1Z4_9CHLO</name>
<evidence type="ECO:0000256" key="1">
    <source>
        <dbReference type="SAM" id="MobiDB-lite"/>
    </source>
</evidence>
<reference evidence="2" key="1">
    <citation type="submission" date="2021-01" db="EMBL/GenBank/DDBJ databases">
        <authorList>
            <person name="Corre E."/>
            <person name="Pelletier E."/>
            <person name="Niang G."/>
            <person name="Scheremetjew M."/>
            <person name="Finn R."/>
            <person name="Kale V."/>
            <person name="Holt S."/>
            <person name="Cochrane G."/>
            <person name="Meng A."/>
            <person name="Brown T."/>
            <person name="Cohen L."/>
        </authorList>
    </citation>
    <scope>NUCLEOTIDE SEQUENCE</scope>
    <source>
        <strain evidence="2">RCC856</strain>
    </source>
</reference>
<gene>
    <name evidence="2" type="ORF">CLAU1311_LOCUS3954</name>
</gene>
<protein>
    <submittedName>
        <fullName evidence="2">Uncharacterized protein</fullName>
    </submittedName>
</protein>
<dbReference type="AlphaFoldDB" id="A0A7S3E1Z4"/>
<sequence length="105" mass="11037">MVSPGEIPGTGLGRIGAAADGEEAGSLRRRPISDPIAPMRSPGSAGEEDRPQVAHCVTQGMIMNEETNRLIGIGKGTYNKLVKGGWVVDESIGVISPPSKQKKRD</sequence>
<organism evidence="2">
    <name type="scientific">Chloropicon laureae</name>
    <dbReference type="NCBI Taxonomy" id="464258"/>
    <lineage>
        <taxon>Eukaryota</taxon>
        <taxon>Viridiplantae</taxon>
        <taxon>Chlorophyta</taxon>
        <taxon>Chloropicophyceae</taxon>
        <taxon>Chloropicales</taxon>
        <taxon>Chloropicaceae</taxon>
        <taxon>Chloropicon</taxon>
    </lineage>
</organism>
<proteinExistence type="predicted"/>
<dbReference type="EMBL" id="HBHU01006102">
    <property type="protein sequence ID" value="CAE0018195.1"/>
    <property type="molecule type" value="Transcribed_RNA"/>
</dbReference>
<feature type="region of interest" description="Disordered" evidence="1">
    <location>
        <begin position="1"/>
        <end position="52"/>
    </location>
</feature>